<feature type="region of interest" description="Disordered" evidence="1">
    <location>
        <begin position="13"/>
        <end position="60"/>
    </location>
</feature>
<comment type="caution">
    <text evidence="2">The sequence shown here is derived from an EMBL/GenBank/DDBJ whole genome shotgun (WGS) entry which is preliminary data.</text>
</comment>
<dbReference type="AlphaFoldDB" id="A0A2P5E7L7"/>
<proteinExistence type="predicted"/>
<sequence>MPQLNLLAVRNRKPVVTARDTPAAELTPNKSHTRVPMPPSTLSDSKDERNPRCGPPAARAQGCNNFDKDFEPWALDPLMYGQLHEHFGPKCNSLCASVSSQLIMNNSYTSNCNIVKNEITVLMIILSSTD</sequence>
<gene>
    <name evidence="2" type="ORF">TorRG33x02_226660</name>
</gene>
<name>A0A2P5E7L7_TREOI</name>
<accession>A0A2P5E7L7</accession>
<dbReference type="InParanoid" id="A0A2P5E7L7"/>
<dbReference type="EMBL" id="JXTC01000214">
    <property type="protein sequence ID" value="PON81543.1"/>
    <property type="molecule type" value="Genomic_DNA"/>
</dbReference>
<evidence type="ECO:0000256" key="1">
    <source>
        <dbReference type="SAM" id="MobiDB-lite"/>
    </source>
</evidence>
<organism evidence="2 3">
    <name type="scientific">Trema orientale</name>
    <name type="common">Charcoal tree</name>
    <name type="synonym">Celtis orientalis</name>
    <dbReference type="NCBI Taxonomy" id="63057"/>
    <lineage>
        <taxon>Eukaryota</taxon>
        <taxon>Viridiplantae</taxon>
        <taxon>Streptophyta</taxon>
        <taxon>Embryophyta</taxon>
        <taxon>Tracheophyta</taxon>
        <taxon>Spermatophyta</taxon>
        <taxon>Magnoliopsida</taxon>
        <taxon>eudicotyledons</taxon>
        <taxon>Gunneridae</taxon>
        <taxon>Pentapetalae</taxon>
        <taxon>rosids</taxon>
        <taxon>fabids</taxon>
        <taxon>Rosales</taxon>
        <taxon>Cannabaceae</taxon>
        <taxon>Trema</taxon>
    </lineage>
</organism>
<protein>
    <submittedName>
        <fullName evidence="2">Uncharacterized protein</fullName>
    </submittedName>
</protein>
<evidence type="ECO:0000313" key="3">
    <source>
        <dbReference type="Proteomes" id="UP000237000"/>
    </source>
</evidence>
<dbReference type="Proteomes" id="UP000237000">
    <property type="component" value="Unassembled WGS sequence"/>
</dbReference>
<reference evidence="3" key="1">
    <citation type="submission" date="2016-06" db="EMBL/GenBank/DDBJ databases">
        <title>Parallel loss of symbiosis genes in relatives of nitrogen-fixing non-legume Parasponia.</title>
        <authorList>
            <person name="Van Velzen R."/>
            <person name="Holmer R."/>
            <person name="Bu F."/>
            <person name="Rutten L."/>
            <person name="Van Zeijl A."/>
            <person name="Liu W."/>
            <person name="Santuari L."/>
            <person name="Cao Q."/>
            <person name="Sharma T."/>
            <person name="Shen D."/>
            <person name="Roswanjaya Y."/>
            <person name="Wardhani T."/>
            <person name="Kalhor M.S."/>
            <person name="Jansen J."/>
            <person name="Van den Hoogen J."/>
            <person name="Gungor B."/>
            <person name="Hartog M."/>
            <person name="Hontelez J."/>
            <person name="Verver J."/>
            <person name="Yang W.-C."/>
            <person name="Schijlen E."/>
            <person name="Repin R."/>
            <person name="Schilthuizen M."/>
            <person name="Schranz E."/>
            <person name="Heidstra R."/>
            <person name="Miyata K."/>
            <person name="Fedorova E."/>
            <person name="Kohlen W."/>
            <person name="Bisseling T."/>
            <person name="Smit S."/>
            <person name="Geurts R."/>
        </authorList>
    </citation>
    <scope>NUCLEOTIDE SEQUENCE [LARGE SCALE GENOMIC DNA]</scope>
    <source>
        <strain evidence="3">cv. RG33-2</strain>
    </source>
</reference>
<keyword evidence="3" id="KW-1185">Reference proteome</keyword>
<evidence type="ECO:0000313" key="2">
    <source>
        <dbReference type="EMBL" id="PON81543.1"/>
    </source>
</evidence>